<evidence type="ECO:0000256" key="2">
    <source>
        <dbReference type="ARBA" id="ARBA00008774"/>
    </source>
</evidence>
<dbReference type="PRINTS" id="PR00886">
    <property type="entry name" value="HIGHMOBLTY12"/>
</dbReference>
<dbReference type="Pfam" id="PF09011">
    <property type="entry name" value="HMG_box_2"/>
    <property type="match status" value="1"/>
</dbReference>
<dbReference type="Proteomes" id="UP000678499">
    <property type="component" value="Unassembled WGS sequence"/>
</dbReference>
<feature type="region of interest" description="Disordered" evidence="6">
    <location>
        <begin position="139"/>
        <end position="200"/>
    </location>
</feature>
<feature type="compositionally biased region" description="Acidic residues" evidence="6">
    <location>
        <begin position="178"/>
        <end position="200"/>
    </location>
</feature>
<dbReference type="AlphaFoldDB" id="A0A7R9GBV5"/>
<dbReference type="FunFam" id="1.10.30.10:FF:000073">
    <property type="entry name" value="High mobility group protein 1 homolog"/>
    <property type="match status" value="1"/>
</dbReference>
<dbReference type="InterPro" id="IPR036910">
    <property type="entry name" value="HMG_box_dom_sf"/>
</dbReference>
<dbReference type="PANTHER" id="PTHR48112:SF32">
    <property type="entry name" value="HIGH MOBILITY GROUP PROTEIN B3"/>
    <property type="match status" value="1"/>
</dbReference>
<dbReference type="SMART" id="SM00398">
    <property type="entry name" value="HMG"/>
    <property type="match status" value="2"/>
</dbReference>
<evidence type="ECO:0000259" key="7">
    <source>
        <dbReference type="PROSITE" id="PS50118"/>
    </source>
</evidence>
<sequence>MPRAAKDDKPKGRMTAYAFFLQACRNEQKKKNPEATVVFTEFTKKCSEQWKKMSEKEKARFQKLAAADKDRYNSEMKNAPKGTAKRGKKAKKDPNAPKRSMSAFFWFCDEERPKVRKENPGWPVGEVAKELGRRWATVTASDKVRFQKMADKDKDRYGKEMASFKKGGKPAKAPAHIDEDDEEEEEEDEGEEDDDDLDDD</sequence>
<dbReference type="GO" id="GO:0003677">
    <property type="term" value="F:DNA binding"/>
    <property type="evidence" value="ECO:0007669"/>
    <property type="project" value="UniProtKB-UniRule"/>
</dbReference>
<reference evidence="8" key="1">
    <citation type="submission" date="2020-11" db="EMBL/GenBank/DDBJ databases">
        <authorList>
            <person name="Tran Van P."/>
        </authorList>
    </citation>
    <scope>NUCLEOTIDE SEQUENCE</scope>
</reference>
<evidence type="ECO:0000256" key="5">
    <source>
        <dbReference type="PROSITE-ProRule" id="PRU00267"/>
    </source>
</evidence>
<dbReference type="EMBL" id="CAJPEX010000372">
    <property type="protein sequence ID" value="CAG0915367.1"/>
    <property type="molecule type" value="Genomic_DNA"/>
</dbReference>
<evidence type="ECO:0000256" key="4">
    <source>
        <dbReference type="ARBA" id="ARBA00023242"/>
    </source>
</evidence>
<evidence type="ECO:0000313" key="8">
    <source>
        <dbReference type="EMBL" id="CAD7275215.1"/>
    </source>
</evidence>
<keyword evidence="3 5" id="KW-0238">DNA-binding</keyword>
<protein>
    <recommendedName>
        <fullName evidence="7">HMG box domain-containing protein</fullName>
    </recommendedName>
</protein>
<dbReference type="GO" id="GO:0005634">
    <property type="term" value="C:nucleus"/>
    <property type="evidence" value="ECO:0007669"/>
    <property type="project" value="UniProtKB-SubCell"/>
</dbReference>
<evidence type="ECO:0000256" key="6">
    <source>
        <dbReference type="SAM" id="MobiDB-lite"/>
    </source>
</evidence>
<feature type="domain" description="HMG box" evidence="7">
    <location>
        <begin position="97"/>
        <end position="165"/>
    </location>
</feature>
<dbReference type="Pfam" id="PF00505">
    <property type="entry name" value="HMG_box"/>
    <property type="match status" value="1"/>
</dbReference>
<evidence type="ECO:0000256" key="1">
    <source>
        <dbReference type="ARBA" id="ARBA00004123"/>
    </source>
</evidence>
<dbReference type="InterPro" id="IPR009071">
    <property type="entry name" value="HMG_box_dom"/>
</dbReference>
<feature type="compositionally biased region" description="Basic and acidic residues" evidence="6">
    <location>
        <begin position="142"/>
        <end position="163"/>
    </location>
</feature>
<comment type="similarity">
    <text evidence="2">Belongs to the HMGB family.</text>
</comment>
<comment type="subcellular location">
    <subcellularLocation>
        <location evidence="1">Nucleus</location>
    </subcellularLocation>
</comment>
<feature type="domain" description="HMG box" evidence="7">
    <location>
        <begin position="10"/>
        <end position="80"/>
    </location>
</feature>
<dbReference type="PANTHER" id="PTHR48112">
    <property type="entry name" value="HIGH MOBILITY GROUP PROTEIN DSP1"/>
    <property type="match status" value="1"/>
</dbReference>
<dbReference type="OrthoDB" id="1919336at2759"/>
<accession>A0A7R9GBV5</accession>
<dbReference type="InterPro" id="IPR050342">
    <property type="entry name" value="HMGB"/>
</dbReference>
<dbReference type="Gene3D" id="1.10.30.10">
    <property type="entry name" value="High mobility group box domain"/>
    <property type="match status" value="2"/>
</dbReference>
<evidence type="ECO:0000313" key="9">
    <source>
        <dbReference type="Proteomes" id="UP000678499"/>
    </source>
</evidence>
<dbReference type="PROSITE" id="PS51257">
    <property type="entry name" value="PROKAR_LIPOPROTEIN"/>
    <property type="match status" value="1"/>
</dbReference>
<dbReference type="PROSITE" id="PS50118">
    <property type="entry name" value="HMG_BOX_2"/>
    <property type="match status" value="2"/>
</dbReference>
<gene>
    <name evidence="8" type="ORF">NMOB1V02_LOCUS3015</name>
</gene>
<dbReference type="FunFam" id="1.10.30.10:FF:000016">
    <property type="entry name" value="FACT complex subunit SSRP1"/>
    <property type="match status" value="1"/>
</dbReference>
<feature type="region of interest" description="Disordered" evidence="6">
    <location>
        <begin position="69"/>
        <end position="97"/>
    </location>
</feature>
<organism evidence="8">
    <name type="scientific">Notodromas monacha</name>
    <dbReference type="NCBI Taxonomy" id="399045"/>
    <lineage>
        <taxon>Eukaryota</taxon>
        <taxon>Metazoa</taxon>
        <taxon>Ecdysozoa</taxon>
        <taxon>Arthropoda</taxon>
        <taxon>Crustacea</taxon>
        <taxon>Oligostraca</taxon>
        <taxon>Ostracoda</taxon>
        <taxon>Podocopa</taxon>
        <taxon>Podocopida</taxon>
        <taxon>Cypridocopina</taxon>
        <taxon>Cypridoidea</taxon>
        <taxon>Cyprididae</taxon>
        <taxon>Notodromas</taxon>
    </lineage>
</organism>
<proteinExistence type="inferred from homology"/>
<keyword evidence="9" id="KW-1185">Reference proteome</keyword>
<name>A0A7R9GBV5_9CRUS</name>
<evidence type="ECO:0000256" key="3">
    <source>
        <dbReference type="ARBA" id="ARBA00023125"/>
    </source>
</evidence>
<dbReference type="EMBL" id="OA882409">
    <property type="protein sequence ID" value="CAD7275215.1"/>
    <property type="molecule type" value="Genomic_DNA"/>
</dbReference>
<feature type="DNA-binding region" description="HMG box" evidence="5">
    <location>
        <begin position="97"/>
        <end position="165"/>
    </location>
</feature>
<dbReference type="SUPFAM" id="SSF47095">
    <property type="entry name" value="HMG-box"/>
    <property type="match status" value="2"/>
</dbReference>
<dbReference type="CDD" id="cd21978">
    <property type="entry name" value="HMG-box_HMGB_rpt1"/>
    <property type="match status" value="1"/>
</dbReference>
<keyword evidence="4 5" id="KW-0539">Nucleus</keyword>
<feature type="DNA-binding region" description="HMG box" evidence="5">
    <location>
        <begin position="10"/>
        <end position="80"/>
    </location>
</feature>